<dbReference type="InterPro" id="IPR022155">
    <property type="entry name" value="DUF3684"/>
</dbReference>
<dbReference type="Pfam" id="PF12449">
    <property type="entry name" value="DUF3684"/>
    <property type="match status" value="1"/>
</dbReference>
<proteinExistence type="predicted"/>
<evidence type="ECO:0000259" key="1">
    <source>
        <dbReference type="Pfam" id="PF25794"/>
    </source>
</evidence>
<dbReference type="EMBL" id="QKYT01000981">
    <property type="protein sequence ID" value="RIA80386.1"/>
    <property type="molecule type" value="Genomic_DNA"/>
</dbReference>
<keyword evidence="3" id="KW-1185">Reference proteome</keyword>
<evidence type="ECO:0000313" key="2">
    <source>
        <dbReference type="EMBL" id="RIA80386.1"/>
    </source>
</evidence>
<sequence length="1569" mass="182249">MSLDHLRDQILSNFIEEKVEVNQRLLIDKILARYSTDFVVYRELMQNSDDAKSSSIQIIFETENNKIEGKIKRILFKNNGFSFRIEDWNRLKKIAEGNPDEQKIGAFGVGFYSLFSLCENPFVSSGGQGMAFYWRGNQLFTKQGPIDDKDEGWTTFLMDMRDPLKLPNVEEFARFLTNSLVFTVNLQEISVYFNNTLSIQLSKKLQEPKLMMISSEFNTFSPQKIFHLTSVDIRNVQLDVKCQIGDASIFFRIASGNLDVKVSDTFSAEMERITKKKPPSETTIQMIFTGFNEHNSSKDHNNNISPIFKDLLQYPEQGKIYIGFTTHQTTGCCSHLAARVIPTMERESIDLANKTLAKYNGEMLCLAGTLCRILYEDELTQITRLYYEMICSTTKDNEDAKSIRELVEKRAAHALTHFSFNPSTPNEQVGNMVESQFFDCLKRRLSVLSTNGVLPISDIRIPNLEMEGFIRKVPLVPKIILEQCDSFFKKANKKLKIIEELTIQDVLYELNSRILSEDEMVKLLKWWISYKSKENNFVAVDPAKQFFQLARIGDRPLNTFRYFLNPGIIPPDVDIPIEVLPYTISKNFDNQDLKNCFGWLELPLINWAQFIVNYPDLEADPTFAKTVHQILARNLSNTSKSNKEIIRQLFVQKKCVPTIHGMKIPNEAYFEDVNIIPDLPIIQFQKPSSVKNLMELLGVRKVVELGLIFDRLNGKGDWDHIKLIKYFSSMLNDLKEDEIEILKNKPIWPKVNLTDLEFEKTNSMQYFIAKDLYAPLPIHHEFGLPVISWKGRWSHNSQEGKFLIKLGLQEYPTLEKILELAAPPTDPNIRNKALKYFIDKFEEKYSGNYDSTKVNVAFLPCSDSNIFARPLECFISPECEIMKFQVIRDDLQFQVAKLGVRNDPSREKIIDRLTQDPPQDENNAKKIFEYLTSQVIYFKYSDWDIISNSKFIPIKNETHPLANPCNCFFEISDEMLKDFFSHVDFGETANTFLRRCGVKDKPSPIDYAELLVKSSHKLWSSIGNDIERYLIILREIAVDFIHFETIARNKPNLIAEMKKASILVALKKENCYLASAQDIFINDNKIYQQIFDPLTAPEEFELVKFYKALGSRSLHKSVYESSTPKGTIRETEESYQLQELIKERASLFYFNYTSYDIKRDENWLKKLKIREIDYIETRYILEDITRIKKNHTSILQDDEMDTCTLYITSESSKLDISNHMAKYIFKKYDWKDIFCLNTLLTASLSSLKELGYPVDRILKNSALQHIVDQIIINQKRENYSEFSVANSSSHKSSYSSSYKSSYSSSYKSSYSSSYKYDPVFDPSANKESVITFETTQTLRNGLRNALMSCYSDSRNINNSKADVRDFTKARVLNDNYNNDNKDESNNESNIDNIQNIQNSINSSEIDNENQMNYLNYCDIIPDHLLYRVGTLQGIELYIPEGLNQSEILPQTRTDSLNRFISILKDFAEVFELSLKDIHIFYDNNANIIASNRNRILFFNFGFYLRLHDEECKNNPTINTMTFWFMIFCHELAHNFIESHDSKHEYYSSLLVEIFMTNFLVMLRKREIAW</sequence>
<dbReference type="NCBIfam" id="NF047352">
    <property type="entry name" value="P_loop_sacsin"/>
    <property type="match status" value="1"/>
</dbReference>
<dbReference type="SUPFAM" id="SSF55874">
    <property type="entry name" value="ATPase domain of HSP90 chaperone/DNA topoisomerase II/histidine kinase"/>
    <property type="match status" value="1"/>
</dbReference>
<dbReference type="Proteomes" id="UP000265703">
    <property type="component" value="Unassembled WGS sequence"/>
</dbReference>
<protein>
    <recommendedName>
        <fullName evidence="1">Sacsin/Nov domain-containing protein</fullName>
    </recommendedName>
</protein>
<feature type="domain" description="Sacsin/Nov" evidence="1">
    <location>
        <begin position="26"/>
        <end position="127"/>
    </location>
</feature>
<accession>A0A397S6R1</accession>
<dbReference type="PANTHER" id="PTHR47839">
    <property type="entry name" value="DOMAIN PROTEIN, PUTATIVE (AFU_ORTHOLOGUE AFUA_6G04830)-RELATED"/>
    <property type="match status" value="1"/>
</dbReference>
<dbReference type="InterPro" id="IPR036890">
    <property type="entry name" value="HATPase_C_sf"/>
</dbReference>
<dbReference type="Gene3D" id="3.30.565.10">
    <property type="entry name" value="Histidine kinase-like ATPase, C-terminal domain"/>
    <property type="match status" value="1"/>
</dbReference>
<organism evidence="2 3">
    <name type="scientific">Glomus cerebriforme</name>
    <dbReference type="NCBI Taxonomy" id="658196"/>
    <lineage>
        <taxon>Eukaryota</taxon>
        <taxon>Fungi</taxon>
        <taxon>Fungi incertae sedis</taxon>
        <taxon>Mucoromycota</taxon>
        <taxon>Glomeromycotina</taxon>
        <taxon>Glomeromycetes</taxon>
        <taxon>Glomerales</taxon>
        <taxon>Glomeraceae</taxon>
        <taxon>Glomus</taxon>
    </lineage>
</organism>
<evidence type="ECO:0000313" key="3">
    <source>
        <dbReference type="Proteomes" id="UP000265703"/>
    </source>
</evidence>
<dbReference type="InterPro" id="IPR058210">
    <property type="entry name" value="SACS/Nov_dom"/>
</dbReference>
<dbReference type="PANTHER" id="PTHR47839:SF1">
    <property type="entry name" value="DOMAIN PROTEIN, PUTATIVE (AFU_ORTHOLOGUE AFUA_6G04830)-RELATED"/>
    <property type="match status" value="1"/>
</dbReference>
<dbReference type="Pfam" id="PF25794">
    <property type="entry name" value="SACS"/>
    <property type="match status" value="1"/>
</dbReference>
<reference evidence="2 3" key="1">
    <citation type="submission" date="2018-06" db="EMBL/GenBank/DDBJ databases">
        <title>Comparative genomics reveals the genomic features of Rhizophagus irregularis, R. cerebriforme, R. diaphanum and Gigaspora rosea, and their symbiotic lifestyle signature.</title>
        <authorList>
            <person name="Morin E."/>
            <person name="San Clemente H."/>
            <person name="Chen E.C.H."/>
            <person name="De La Providencia I."/>
            <person name="Hainaut M."/>
            <person name="Kuo A."/>
            <person name="Kohler A."/>
            <person name="Murat C."/>
            <person name="Tang N."/>
            <person name="Roy S."/>
            <person name="Loubradou J."/>
            <person name="Henrissat B."/>
            <person name="Grigoriev I.V."/>
            <person name="Corradi N."/>
            <person name="Roux C."/>
            <person name="Martin F.M."/>
        </authorList>
    </citation>
    <scope>NUCLEOTIDE SEQUENCE [LARGE SCALE GENOMIC DNA]</scope>
    <source>
        <strain evidence="2 3">DAOM 227022</strain>
    </source>
</reference>
<comment type="caution">
    <text evidence="2">The sequence shown here is derived from an EMBL/GenBank/DDBJ whole genome shotgun (WGS) entry which is preliminary data.</text>
</comment>
<dbReference type="OrthoDB" id="10031156at2759"/>
<gene>
    <name evidence="2" type="ORF">C1645_717472</name>
</gene>
<name>A0A397S6R1_9GLOM</name>